<evidence type="ECO:0000313" key="4">
    <source>
        <dbReference type="Proteomes" id="UP001165667"/>
    </source>
</evidence>
<feature type="domain" description="EAL" evidence="1">
    <location>
        <begin position="143"/>
        <end position="182"/>
    </location>
</feature>
<protein>
    <submittedName>
        <fullName evidence="3">Diguanylate cyclase</fullName>
        <ecNumber evidence="3">2.7.7.65</ecNumber>
    </submittedName>
</protein>
<feature type="domain" description="GGDEF" evidence="2">
    <location>
        <begin position="1"/>
        <end position="134"/>
    </location>
</feature>
<evidence type="ECO:0000259" key="2">
    <source>
        <dbReference type="PROSITE" id="PS50887"/>
    </source>
</evidence>
<gene>
    <name evidence="3" type="ORF">M8523_35535</name>
</gene>
<dbReference type="Pfam" id="PF00990">
    <property type="entry name" value="GGDEF"/>
    <property type="match status" value="1"/>
</dbReference>
<dbReference type="InterPro" id="IPR043128">
    <property type="entry name" value="Rev_trsase/Diguanyl_cyclase"/>
</dbReference>
<dbReference type="SUPFAM" id="SSF55073">
    <property type="entry name" value="Nucleotide cyclase"/>
    <property type="match status" value="1"/>
</dbReference>
<keyword evidence="4" id="KW-1185">Reference proteome</keyword>
<reference evidence="3" key="1">
    <citation type="submission" date="2022-05" db="EMBL/GenBank/DDBJ databases">
        <authorList>
            <person name="Pankratov T."/>
        </authorList>
    </citation>
    <scope>NUCLEOTIDE SEQUENCE</scope>
    <source>
        <strain evidence="3">BP6-180914</strain>
    </source>
</reference>
<accession>A0AA41Z2R8</accession>
<dbReference type="PROSITE" id="PS50887">
    <property type="entry name" value="GGDEF"/>
    <property type="match status" value="1"/>
</dbReference>
<dbReference type="InterPro" id="IPR029787">
    <property type="entry name" value="Nucleotide_cyclase"/>
</dbReference>
<dbReference type="AlphaFoldDB" id="A0AA41Z2R8"/>
<dbReference type="SUPFAM" id="SSF141868">
    <property type="entry name" value="EAL domain-like"/>
    <property type="match status" value="1"/>
</dbReference>
<dbReference type="InterPro" id="IPR052155">
    <property type="entry name" value="Biofilm_reg_signaling"/>
</dbReference>
<dbReference type="EC" id="2.7.7.65" evidence="3"/>
<dbReference type="InterPro" id="IPR000160">
    <property type="entry name" value="GGDEF_dom"/>
</dbReference>
<dbReference type="GO" id="GO:0052621">
    <property type="term" value="F:diguanylate cyclase activity"/>
    <property type="evidence" value="ECO:0007669"/>
    <property type="project" value="UniProtKB-EC"/>
</dbReference>
<name>A0AA41Z2R8_9HYPH</name>
<sequence>MPSVRHPTALRAVWPLPNSARVAEFEARITNHDVAVPPRSERAPVGGDEFALVLGQDGALLQSGNEAHAIAARIVMILAEPFVVDGIAIQIGASVGIAIQDVPFMPVRDLMHRADVALSRAKLDGRRCVRTFKPDMDAEMRARVLLERDLRQALAQDAVVPHYQPLVDLRSGALVGFEMLAR</sequence>
<organism evidence="3 4">
    <name type="scientific">Lichenifustis flavocetrariae</name>
    <dbReference type="NCBI Taxonomy" id="2949735"/>
    <lineage>
        <taxon>Bacteria</taxon>
        <taxon>Pseudomonadati</taxon>
        <taxon>Pseudomonadota</taxon>
        <taxon>Alphaproteobacteria</taxon>
        <taxon>Hyphomicrobiales</taxon>
        <taxon>Lichenihabitantaceae</taxon>
        <taxon>Lichenifustis</taxon>
    </lineage>
</organism>
<dbReference type="Gene3D" id="3.30.70.270">
    <property type="match status" value="1"/>
</dbReference>
<proteinExistence type="predicted"/>
<dbReference type="EMBL" id="JAMOIM010000103">
    <property type="protein sequence ID" value="MCW6513161.1"/>
    <property type="molecule type" value="Genomic_DNA"/>
</dbReference>
<dbReference type="RefSeq" id="WP_282589533.1">
    <property type="nucleotide sequence ID" value="NZ_JAMOIM010000103.1"/>
</dbReference>
<keyword evidence="3" id="KW-0808">Transferase</keyword>
<evidence type="ECO:0000259" key="1">
    <source>
        <dbReference type="PROSITE" id="PS50883"/>
    </source>
</evidence>
<dbReference type="PANTHER" id="PTHR44757:SF2">
    <property type="entry name" value="BIOFILM ARCHITECTURE MAINTENANCE PROTEIN MBAA"/>
    <property type="match status" value="1"/>
</dbReference>
<dbReference type="InterPro" id="IPR035919">
    <property type="entry name" value="EAL_sf"/>
</dbReference>
<dbReference type="Proteomes" id="UP001165667">
    <property type="component" value="Unassembled WGS sequence"/>
</dbReference>
<dbReference type="Gene3D" id="3.20.20.450">
    <property type="entry name" value="EAL domain"/>
    <property type="match status" value="1"/>
</dbReference>
<evidence type="ECO:0000313" key="3">
    <source>
        <dbReference type="EMBL" id="MCW6513161.1"/>
    </source>
</evidence>
<comment type="caution">
    <text evidence="3">The sequence shown here is derived from an EMBL/GenBank/DDBJ whole genome shotgun (WGS) entry which is preliminary data.</text>
</comment>
<dbReference type="PANTHER" id="PTHR44757">
    <property type="entry name" value="DIGUANYLATE CYCLASE DGCP"/>
    <property type="match status" value="1"/>
</dbReference>
<keyword evidence="3" id="KW-0548">Nucleotidyltransferase</keyword>
<dbReference type="PROSITE" id="PS50883">
    <property type="entry name" value="EAL"/>
    <property type="match status" value="1"/>
</dbReference>
<dbReference type="InterPro" id="IPR001633">
    <property type="entry name" value="EAL_dom"/>
</dbReference>